<evidence type="ECO:0000256" key="2">
    <source>
        <dbReference type="ARBA" id="ARBA00009777"/>
    </source>
</evidence>
<evidence type="ECO:0000256" key="9">
    <source>
        <dbReference type="ARBA" id="ARBA00023014"/>
    </source>
</evidence>
<keyword evidence="8 10" id="KW-0408">Iron</keyword>
<keyword evidence="10" id="KW-0963">Cytoplasm</keyword>
<dbReference type="InterPro" id="IPR007197">
    <property type="entry name" value="rSAM"/>
</dbReference>
<dbReference type="PANTHER" id="PTHR30352">
    <property type="entry name" value="PYRUVATE FORMATE-LYASE-ACTIVATING ENZYME"/>
    <property type="match status" value="1"/>
</dbReference>
<keyword evidence="12" id="KW-0456">Lyase</keyword>
<comment type="caution">
    <text evidence="12">The sequence shown here is derived from an EMBL/GenBank/DDBJ whole genome shotgun (WGS) entry which is preliminary data.</text>
</comment>
<evidence type="ECO:0000256" key="5">
    <source>
        <dbReference type="ARBA" id="ARBA00022691"/>
    </source>
</evidence>
<evidence type="ECO:0000313" key="13">
    <source>
        <dbReference type="Proteomes" id="UP000824078"/>
    </source>
</evidence>
<dbReference type="GO" id="GO:0043365">
    <property type="term" value="F:[formate-C-acetyltransferase]-activating enzyme activity"/>
    <property type="evidence" value="ECO:0007669"/>
    <property type="project" value="UniProtKB-UniRule"/>
</dbReference>
<evidence type="ECO:0000256" key="3">
    <source>
        <dbReference type="ARBA" id="ARBA00021356"/>
    </source>
</evidence>
<reference evidence="12" key="2">
    <citation type="journal article" date="2021" name="PeerJ">
        <title>Extensive microbial diversity within the chicken gut microbiome revealed by metagenomics and culture.</title>
        <authorList>
            <person name="Gilroy R."/>
            <person name="Ravi A."/>
            <person name="Getino M."/>
            <person name="Pursley I."/>
            <person name="Horton D.L."/>
            <person name="Alikhan N.F."/>
            <person name="Baker D."/>
            <person name="Gharbi K."/>
            <person name="Hall N."/>
            <person name="Watson M."/>
            <person name="Adriaenssens E.M."/>
            <person name="Foster-Nyarko E."/>
            <person name="Jarju S."/>
            <person name="Secka A."/>
            <person name="Antonio M."/>
            <person name="Oren A."/>
            <person name="Chaudhuri R.R."/>
            <person name="La Ragione R."/>
            <person name="Hildebrand F."/>
            <person name="Pallen M.J."/>
        </authorList>
    </citation>
    <scope>NUCLEOTIDE SEQUENCE</scope>
    <source>
        <strain evidence="12">ChiHjej12B11-29160</strain>
    </source>
</reference>
<dbReference type="SFLD" id="SFLDG01066">
    <property type="entry name" value="organic_radical-activating_enz"/>
    <property type="match status" value="1"/>
</dbReference>
<dbReference type="InterPro" id="IPR034457">
    <property type="entry name" value="Organic_radical-activating"/>
</dbReference>
<evidence type="ECO:0000256" key="4">
    <source>
        <dbReference type="ARBA" id="ARBA00022485"/>
    </source>
</evidence>
<comment type="function">
    <text evidence="1 10">Activation of pyruvate formate-lyase under anaerobic conditions by generation of an organic free radical, using S-adenosylmethionine and reduced flavodoxin as cosubstrates to produce 5'-deoxy-adenosine.</text>
</comment>
<dbReference type="InterPro" id="IPR012839">
    <property type="entry name" value="Organic_radical_activase"/>
</dbReference>
<dbReference type="InterPro" id="IPR012838">
    <property type="entry name" value="PFL1_activating"/>
</dbReference>
<dbReference type="Pfam" id="PF04055">
    <property type="entry name" value="Radical_SAM"/>
    <property type="match status" value="1"/>
</dbReference>
<dbReference type="PIRSF" id="PIRSF000371">
    <property type="entry name" value="PFL_act_enz"/>
    <property type="match status" value="1"/>
</dbReference>
<reference evidence="12" key="1">
    <citation type="submission" date="2020-10" db="EMBL/GenBank/DDBJ databases">
        <authorList>
            <person name="Gilroy R."/>
        </authorList>
    </citation>
    <scope>NUCLEOTIDE SEQUENCE</scope>
    <source>
        <strain evidence="12">ChiHjej12B11-29160</strain>
    </source>
</reference>
<keyword evidence="9 10" id="KW-0411">Iron-sulfur</keyword>
<dbReference type="InterPro" id="IPR058240">
    <property type="entry name" value="rSAM_sf"/>
</dbReference>
<evidence type="ECO:0000256" key="10">
    <source>
        <dbReference type="RuleBase" id="RU362053"/>
    </source>
</evidence>
<evidence type="ECO:0000313" key="12">
    <source>
        <dbReference type="EMBL" id="HIU24850.1"/>
    </source>
</evidence>
<dbReference type="GO" id="GO:0046872">
    <property type="term" value="F:metal ion binding"/>
    <property type="evidence" value="ECO:0007669"/>
    <property type="project" value="UniProtKB-UniRule"/>
</dbReference>
<dbReference type="PANTHER" id="PTHR30352:SF5">
    <property type="entry name" value="PYRUVATE FORMATE-LYASE 1-ACTIVATING ENZYME"/>
    <property type="match status" value="1"/>
</dbReference>
<dbReference type="CDD" id="cd01335">
    <property type="entry name" value="Radical_SAM"/>
    <property type="match status" value="1"/>
</dbReference>
<dbReference type="GO" id="GO:0005737">
    <property type="term" value="C:cytoplasm"/>
    <property type="evidence" value="ECO:0007669"/>
    <property type="project" value="UniProtKB-SubCell"/>
</dbReference>
<comment type="similarity">
    <text evidence="2 10">Belongs to the organic radical-activating enzymes family.</text>
</comment>
<dbReference type="NCBIfam" id="TIGR02493">
    <property type="entry name" value="PFLA"/>
    <property type="match status" value="1"/>
</dbReference>
<sequence length="279" mass="30427">MGQSGSYNNETLAVTGRIHSIETFGTVDGPGTRLVVFCQGCPMRCLYCHNPDTWEFAAPDAPSGEEAGARPGTRMSVADVLETFERNRPFYRHGGITATGGEPLAQPAFIAALFSAAHASPAGRIHTCLDTSGISFDPAHPERVGAVLDHTDMVLLDIKHADSVGHKELTSHEQTRPLAFGDELARRRIPVVIRHVVVPGMTDSDEELAGVGRIIAHWPNVVGLDVLPYHTMGEKKYQELGIEYPLKGVPAMDAQRVPALRAKIMDARAQEIRRLTRHK</sequence>
<dbReference type="PROSITE" id="PS51918">
    <property type="entry name" value="RADICAL_SAM"/>
    <property type="match status" value="1"/>
</dbReference>
<comment type="cofactor">
    <cofactor evidence="10">
        <name>[4Fe-4S] cluster</name>
        <dbReference type="ChEBI" id="CHEBI:49883"/>
    </cofactor>
    <text evidence="10">Binds 1 [4Fe-4S] cluster. The cluster is coordinated with 3 cysteines and an exchangeable S-adenosyl-L-methionine.</text>
</comment>
<comment type="catalytic activity">
    <reaction evidence="10">
        <text>glycyl-[formate C-acetyltransferase] + reduced [flavodoxin] + S-adenosyl-L-methionine = glycin-2-yl radical-[formate C-acetyltransferase] + semiquinone [flavodoxin] + 5'-deoxyadenosine + L-methionine + H(+)</text>
        <dbReference type="Rhea" id="RHEA:19225"/>
        <dbReference type="Rhea" id="RHEA-COMP:10622"/>
        <dbReference type="Rhea" id="RHEA-COMP:12190"/>
        <dbReference type="Rhea" id="RHEA-COMP:12191"/>
        <dbReference type="Rhea" id="RHEA-COMP:14480"/>
        <dbReference type="ChEBI" id="CHEBI:15378"/>
        <dbReference type="ChEBI" id="CHEBI:17319"/>
        <dbReference type="ChEBI" id="CHEBI:29947"/>
        <dbReference type="ChEBI" id="CHEBI:32722"/>
        <dbReference type="ChEBI" id="CHEBI:57618"/>
        <dbReference type="ChEBI" id="CHEBI:57844"/>
        <dbReference type="ChEBI" id="CHEBI:59789"/>
        <dbReference type="ChEBI" id="CHEBI:140311"/>
        <dbReference type="EC" id="1.97.1.4"/>
    </reaction>
</comment>
<dbReference type="EMBL" id="DVMQ01000022">
    <property type="protein sequence ID" value="HIU24850.1"/>
    <property type="molecule type" value="Genomic_DNA"/>
</dbReference>
<dbReference type="EC" id="1.97.1.4" evidence="10"/>
<name>A0A9D1I0S9_9ACTN</name>
<dbReference type="InterPro" id="IPR013785">
    <property type="entry name" value="Aldolase_TIM"/>
</dbReference>
<dbReference type="InterPro" id="IPR001989">
    <property type="entry name" value="Radical_activat_CS"/>
</dbReference>
<feature type="domain" description="Radical SAM core" evidence="11">
    <location>
        <begin position="27"/>
        <end position="268"/>
    </location>
</feature>
<dbReference type="AlphaFoldDB" id="A0A9D1I0S9"/>
<evidence type="ECO:0000256" key="7">
    <source>
        <dbReference type="ARBA" id="ARBA00023002"/>
    </source>
</evidence>
<protein>
    <recommendedName>
        <fullName evidence="3 10">Pyruvate formate-lyase-activating enzyme</fullName>
        <ecNumber evidence="10">1.97.1.4</ecNumber>
    </recommendedName>
</protein>
<keyword evidence="12" id="KW-0670">Pyruvate</keyword>
<dbReference type="SFLD" id="SFLDS00029">
    <property type="entry name" value="Radical_SAM"/>
    <property type="match status" value="1"/>
</dbReference>
<dbReference type="Proteomes" id="UP000824078">
    <property type="component" value="Unassembled WGS sequence"/>
</dbReference>
<keyword evidence="6 10" id="KW-0479">Metal-binding</keyword>
<comment type="subcellular location">
    <subcellularLocation>
        <location evidence="10">Cytoplasm</location>
    </subcellularLocation>
</comment>
<keyword evidence="4 10" id="KW-0004">4Fe-4S</keyword>
<organism evidence="12 13">
    <name type="scientific">Candidatus Coprovicinus avistercoris</name>
    <dbReference type="NCBI Taxonomy" id="2840754"/>
    <lineage>
        <taxon>Bacteria</taxon>
        <taxon>Bacillati</taxon>
        <taxon>Actinomycetota</taxon>
        <taxon>Coriobacteriia</taxon>
        <taxon>Coriobacteriales</taxon>
        <taxon>Coriobacteriaceae</taxon>
        <taxon>Coriobacteriaceae incertae sedis</taxon>
        <taxon>Candidatus Coprovicinus</taxon>
    </lineage>
</organism>
<evidence type="ECO:0000256" key="1">
    <source>
        <dbReference type="ARBA" id="ARBA00003141"/>
    </source>
</evidence>
<dbReference type="GO" id="GO:0051539">
    <property type="term" value="F:4 iron, 4 sulfur cluster binding"/>
    <property type="evidence" value="ECO:0007669"/>
    <property type="project" value="UniProtKB-UniRule"/>
</dbReference>
<evidence type="ECO:0000256" key="8">
    <source>
        <dbReference type="ARBA" id="ARBA00023004"/>
    </source>
</evidence>
<proteinExistence type="inferred from homology"/>
<dbReference type="GO" id="GO:0016829">
    <property type="term" value="F:lyase activity"/>
    <property type="evidence" value="ECO:0007669"/>
    <property type="project" value="UniProtKB-KW"/>
</dbReference>
<keyword evidence="7 10" id="KW-0560">Oxidoreductase</keyword>
<gene>
    <name evidence="12" type="primary">pflA</name>
    <name evidence="12" type="ORF">IAD17_08035</name>
</gene>
<dbReference type="PROSITE" id="PS01087">
    <property type="entry name" value="RADICAL_ACTIVATING"/>
    <property type="match status" value="1"/>
</dbReference>
<evidence type="ECO:0000256" key="6">
    <source>
        <dbReference type="ARBA" id="ARBA00022723"/>
    </source>
</evidence>
<dbReference type="SUPFAM" id="SSF102114">
    <property type="entry name" value="Radical SAM enzymes"/>
    <property type="match status" value="1"/>
</dbReference>
<keyword evidence="5 10" id="KW-0949">S-adenosyl-L-methionine</keyword>
<dbReference type="Gene3D" id="3.20.20.70">
    <property type="entry name" value="Aldolase class I"/>
    <property type="match status" value="1"/>
</dbReference>
<evidence type="ECO:0000259" key="11">
    <source>
        <dbReference type="PROSITE" id="PS51918"/>
    </source>
</evidence>
<accession>A0A9D1I0S9</accession>